<evidence type="ECO:0000313" key="11">
    <source>
        <dbReference type="Proteomes" id="UP000824201"/>
    </source>
</evidence>
<dbReference type="InterPro" id="IPR005467">
    <property type="entry name" value="His_kinase_dom"/>
</dbReference>
<keyword evidence="8" id="KW-0472">Membrane</keyword>
<dbReference type="PANTHER" id="PTHR45453:SF1">
    <property type="entry name" value="PHOSPHATE REGULON SENSOR PROTEIN PHOR"/>
    <property type="match status" value="1"/>
</dbReference>
<dbReference type="GO" id="GO:0004721">
    <property type="term" value="F:phosphoprotein phosphatase activity"/>
    <property type="evidence" value="ECO:0007669"/>
    <property type="project" value="TreeGrafter"/>
</dbReference>
<dbReference type="InterPro" id="IPR003661">
    <property type="entry name" value="HisK_dim/P_dom"/>
</dbReference>
<dbReference type="PRINTS" id="PR00344">
    <property type="entry name" value="BCTRLSENSOR"/>
</dbReference>
<evidence type="ECO:0000259" key="9">
    <source>
        <dbReference type="PROSITE" id="PS50109"/>
    </source>
</evidence>
<dbReference type="PANTHER" id="PTHR45453">
    <property type="entry name" value="PHOSPHATE REGULON SENSOR PROTEIN PHOR"/>
    <property type="match status" value="1"/>
</dbReference>
<dbReference type="FunFam" id="1.10.287.130:FF:000001">
    <property type="entry name" value="Two-component sensor histidine kinase"/>
    <property type="match status" value="1"/>
</dbReference>
<comment type="subcellular location">
    <subcellularLocation>
        <location evidence="2">Membrane</location>
    </subcellularLocation>
</comment>
<dbReference type="PROSITE" id="PS50109">
    <property type="entry name" value="HIS_KIN"/>
    <property type="match status" value="1"/>
</dbReference>
<keyword evidence="4" id="KW-0597">Phosphoprotein</keyword>
<sequence length="464" mass="52951">MKKAVFWKCMIVLFVALSLSSAISCFMISRILMENTEEHMQYVLRFWDASLDMNRDLQEQVEALPQVVSNEKARFTIIGLDGTVYADSEVEDISSMYDHSDRDEVQEALEGEDGVAVRRSDTLDISMLYVTHYSQNHQLILRVAIPFIGLGVYVKLLLPSILVSFAISTLIAISLAARFAKTVSLPLKEISREIQKIQEASPEFNYKEYPYPELNIIAETTANMSKEIQSSIQKLEKERTIRQEFFSNASHELKTPLTSVRGYIELMESGIVTNEAQKEEFFQRIKKETENMTHLINDILMISRLETKEAEVVFSEVRMYPLLEDVLASFETMAKSMDVTIKLDCKPVCIYANLQQMQELLNNLIGNAIKYNRPGGTVTIKMEEYQKKLYFSVSDTGVGIPKESLDRIFERFYRVDKGRNKKVGGTGLGLSIVKHIVQFYNGQIQVKSVVGKGSIFEVWIPMNK</sequence>
<comment type="caution">
    <text evidence="10">The sequence shown here is derived from an EMBL/GenBank/DDBJ whole genome shotgun (WGS) entry which is preliminary data.</text>
</comment>
<reference evidence="10" key="1">
    <citation type="submission" date="2020-10" db="EMBL/GenBank/DDBJ databases">
        <authorList>
            <person name="Gilroy R."/>
        </authorList>
    </citation>
    <scope>NUCLEOTIDE SEQUENCE</scope>
    <source>
        <strain evidence="10">ChiW13-3771</strain>
    </source>
</reference>
<dbReference type="Proteomes" id="UP000824201">
    <property type="component" value="Unassembled WGS sequence"/>
</dbReference>
<dbReference type="SMART" id="SM00388">
    <property type="entry name" value="HisKA"/>
    <property type="match status" value="1"/>
</dbReference>
<dbReference type="SUPFAM" id="SSF47384">
    <property type="entry name" value="Homodimeric domain of signal transducing histidine kinase"/>
    <property type="match status" value="1"/>
</dbReference>
<dbReference type="AlphaFoldDB" id="A0A9D1ECY3"/>
<evidence type="ECO:0000256" key="2">
    <source>
        <dbReference type="ARBA" id="ARBA00004370"/>
    </source>
</evidence>
<dbReference type="SUPFAM" id="SSF55874">
    <property type="entry name" value="ATPase domain of HSP90 chaperone/DNA topoisomerase II/histidine kinase"/>
    <property type="match status" value="1"/>
</dbReference>
<evidence type="ECO:0000256" key="8">
    <source>
        <dbReference type="ARBA" id="ARBA00023136"/>
    </source>
</evidence>
<dbReference type="EC" id="2.7.13.3" evidence="3"/>
<keyword evidence="7" id="KW-0902">Two-component regulatory system</keyword>
<dbReference type="Pfam" id="PF02518">
    <property type="entry name" value="HATPase_c"/>
    <property type="match status" value="1"/>
</dbReference>
<dbReference type="InterPro" id="IPR003594">
    <property type="entry name" value="HATPase_dom"/>
</dbReference>
<evidence type="ECO:0000313" key="10">
    <source>
        <dbReference type="EMBL" id="HIR88057.1"/>
    </source>
</evidence>
<gene>
    <name evidence="10" type="ORF">IAC96_03820</name>
</gene>
<keyword evidence="6" id="KW-0418">Kinase</keyword>
<evidence type="ECO:0000256" key="1">
    <source>
        <dbReference type="ARBA" id="ARBA00000085"/>
    </source>
</evidence>
<dbReference type="FunFam" id="3.30.565.10:FF:000006">
    <property type="entry name" value="Sensor histidine kinase WalK"/>
    <property type="match status" value="1"/>
</dbReference>
<evidence type="ECO:0000256" key="3">
    <source>
        <dbReference type="ARBA" id="ARBA00012438"/>
    </source>
</evidence>
<feature type="domain" description="Histidine kinase" evidence="9">
    <location>
        <begin position="248"/>
        <end position="464"/>
    </location>
</feature>
<dbReference type="GO" id="GO:0000155">
    <property type="term" value="F:phosphorelay sensor kinase activity"/>
    <property type="evidence" value="ECO:0007669"/>
    <property type="project" value="InterPro"/>
</dbReference>
<dbReference type="EMBL" id="DVHN01000045">
    <property type="protein sequence ID" value="HIR88057.1"/>
    <property type="molecule type" value="Genomic_DNA"/>
</dbReference>
<evidence type="ECO:0000256" key="4">
    <source>
        <dbReference type="ARBA" id="ARBA00022553"/>
    </source>
</evidence>
<protein>
    <recommendedName>
        <fullName evidence="3">histidine kinase</fullName>
        <ecNumber evidence="3">2.7.13.3</ecNumber>
    </recommendedName>
</protein>
<dbReference type="InterPro" id="IPR050351">
    <property type="entry name" value="BphY/WalK/GraS-like"/>
</dbReference>
<accession>A0A9D1ECY3</accession>
<dbReference type="Gene3D" id="3.30.565.10">
    <property type="entry name" value="Histidine kinase-like ATPase, C-terminal domain"/>
    <property type="match status" value="1"/>
</dbReference>
<dbReference type="CDD" id="cd00082">
    <property type="entry name" value="HisKA"/>
    <property type="match status" value="1"/>
</dbReference>
<dbReference type="PROSITE" id="PS51257">
    <property type="entry name" value="PROKAR_LIPOPROTEIN"/>
    <property type="match status" value="1"/>
</dbReference>
<keyword evidence="5" id="KW-0808">Transferase</keyword>
<dbReference type="Gene3D" id="1.10.287.130">
    <property type="match status" value="1"/>
</dbReference>
<name>A0A9D1ECY3_9FIRM</name>
<dbReference type="InterPro" id="IPR036890">
    <property type="entry name" value="HATPase_C_sf"/>
</dbReference>
<dbReference type="SMART" id="SM00387">
    <property type="entry name" value="HATPase_c"/>
    <property type="match status" value="1"/>
</dbReference>
<dbReference type="InterPro" id="IPR036097">
    <property type="entry name" value="HisK_dim/P_sf"/>
</dbReference>
<dbReference type="InterPro" id="IPR004358">
    <property type="entry name" value="Sig_transdc_His_kin-like_C"/>
</dbReference>
<evidence type="ECO:0000256" key="6">
    <source>
        <dbReference type="ARBA" id="ARBA00022777"/>
    </source>
</evidence>
<proteinExistence type="predicted"/>
<dbReference type="Pfam" id="PF00512">
    <property type="entry name" value="HisKA"/>
    <property type="match status" value="1"/>
</dbReference>
<evidence type="ECO:0000256" key="7">
    <source>
        <dbReference type="ARBA" id="ARBA00023012"/>
    </source>
</evidence>
<organism evidence="10 11">
    <name type="scientific">Candidatus Fimimorpha faecalis</name>
    <dbReference type="NCBI Taxonomy" id="2840824"/>
    <lineage>
        <taxon>Bacteria</taxon>
        <taxon>Bacillati</taxon>
        <taxon>Bacillota</taxon>
        <taxon>Clostridia</taxon>
        <taxon>Eubacteriales</taxon>
        <taxon>Candidatus Fimimorpha</taxon>
    </lineage>
</organism>
<dbReference type="CDD" id="cd00075">
    <property type="entry name" value="HATPase"/>
    <property type="match status" value="1"/>
</dbReference>
<reference evidence="10" key="2">
    <citation type="journal article" date="2021" name="PeerJ">
        <title>Extensive microbial diversity within the chicken gut microbiome revealed by metagenomics and culture.</title>
        <authorList>
            <person name="Gilroy R."/>
            <person name="Ravi A."/>
            <person name="Getino M."/>
            <person name="Pursley I."/>
            <person name="Horton D.L."/>
            <person name="Alikhan N.F."/>
            <person name="Baker D."/>
            <person name="Gharbi K."/>
            <person name="Hall N."/>
            <person name="Watson M."/>
            <person name="Adriaenssens E.M."/>
            <person name="Foster-Nyarko E."/>
            <person name="Jarju S."/>
            <person name="Secka A."/>
            <person name="Antonio M."/>
            <person name="Oren A."/>
            <person name="Chaudhuri R.R."/>
            <person name="La Ragione R."/>
            <person name="Hildebrand F."/>
            <person name="Pallen M.J."/>
        </authorList>
    </citation>
    <scope>NUCLEOTIDE SEQUENCE</scope>
    <source>
        <strain evidence="10">ChiW13-3771</strain>
    </source>
</reference>
<evidence type="ECO:0000256" key="5">
    <source>
        <dbReference type="ARBA" id="ARBA00022679"/>
    </source>
</evidence>
<dbReference type="GO" id="GO:0016036">
    <property type="term" value="P:cellular response to phosphate starvation"/>
    <property type="evidence" value="ECO:0007669"/>
    <property type="project" value="TreeGrafter"/>
</dbReference>
<dbReference type="GO" id="GO:0005886">
    <property type="term" value="C:plasma membrane"/>
    <property type="evidence" value="ECO:0007669"/>
    <property type="project" value="TreeGrafter"/>
</dbReference>
<comment type="catalytic activity">
    <reaction evidence="1">
        <text>ATP + protein L-histidine = ADP + protein N-phospho-L-histidine.</text>
        <dbReference type="EC" id="2.7.13.3"/>
    </reaction>
</comment>